<sequence>MDFTVKKSRLGALFDSSNPDWAPSLSLGYERRGGDADSARYERQKARSRAGKDRSTHTGVSSGTPGQAVDDLDALPARASNFVEEMTTAETTAADIRSLEQEIARLNEEVYALRKKVEDSRFTAESFKGDDEKHSSQNSLGKFEEMMVFLMRLRLYLSVQDLAYRFQISASTVSRVFEKWLNVFYDRLVLPSKQNGIARSARSAPALATRSQWVFRIAAHCTSLYTNHAMLPKLLVQHACASSFVNL</sequence>
<evidence type="ECO:0000313" key="1">
    <source>
        <dbReference type="EMBL" id="KAG0445140.1"/>
    </source>
</evidence>
<keyword evidence="2" id="KW-1185">Reference proteome</keyword>
<dbReference type="EMBL" id="JABSTQ010000868">
    <property type="protein sequence ID" value="KAG0445140.1"/>
    <property type="molecule type" value="Genomic_DNA"/>
</dbReference>
<name>A0AC60R226_IXOPE</name>
<evidence type="ECO:0000313" key="2">
    <source>
        <dbReference type="Proteomes" id="UP000805193"/>
    </source>
</evidence>
<organism evidence="1 2">
    <name type="scientific">Ixodes persulcatus</name>
    <name type="common">Taiga tick</name>
    <dbReference type="NCBI Taxonomy" id="34615"/>
    <lineage>
        <taxon>Eukaryota</taxon>
        <taxon>Metazoa</taxon>
        <taxon>Ecdysozoa</taxon>
        <taxon>Arthropoda</taxon>
        <taxon>Chelicerata</taxon>
        <taxon>Arachnida</taxon>
        <taxon>Acari</taxon>
        <taxon>Parasitiformes</taxon>
        <taxon>Ixodida</taxon>
        <taxon>Ixodoidea</taxon>
        <taxon>Ixodidae</taxon>
        <taxon>Ixodinae</taxon>
        <taxon>Ixodes</taxon>
    </lineage>
</organism>
<dbReference type="Proteomes" id="UP000805193">
    <property type="component" value="Unassembled WGS sequence"/>
</dbReference>
<reference evidence="1 2" key="1">
    <citation type="journal article" date="2020" name="Cell">
        <title>Large-Scale Comparative Analyses of Tick Genomes Elucidate Their Genetic Diversity and Vector Capacities.</title>
        <authorList>
            <consortium name="Tick Genome and Microbiome Consortium (TIGMIC)"/>
            <person name="Jia N."/>
            <person name="Wang J."/>
            <person name="Shi W."/>
            <person name="Du L."/>
            <person name="Sun Y."/>
            <person name="Zhan W."/>
            <person name="Jiang J.F."/>
            <person name="Wang Q."/>
            <person name="Zhang B."/>
            <person name="Ji P."/>
            <person name="Bell-Sakyi L."/>
            <person name="Cui X.M."/>
            <person name="Yuan T.T."/>
            <person name="Jiang B.G."/>
            <person name="Yang W.F."/>
            <person name="Lam T.T."/>
            <person name="Chang Q.C."/>
            <person name="Ding S.J."/>
            <person name="Wang X.J."/>
            <person name="Zhu J.G."/>
            <person name="Ruan X.D."/>
            <person name="Zhao L."/>
            <person name="Wei J.T."/>
            <person name="Ye R.Z."/>
            <person name="Que T.C."/>
            <person name="Du C.H."/>
            <person name="Zhou Y.H."/>
            <person name="Cheng J.X."/>
            <person name="Dai P.F."/>
            <person name="Guo W.B."/>
            <person name="Han X.H."/>
            <person name="Huang E.J."/>
            <person name="Li L.F."/>
            <person name="Wei W."/>
            <person name="Gao Y.C."/>
            <person name="Liu J.Z."/>
            <person name="Shao H.Z."/>
            <person name="Wang X."/>
            <person name="Wang C.C."/>
            <person name="Yang T.C."/>
            <person name="Huo Q.B."/>
            <person name="Li W."/>
            <person name="Chen H.Y."/>
            <person name="Chen S.E."/>
            <person name="Zhou L.G."/>
            <person name="Ni X.B."/>
            <person name="Tian J.H."/>
            <person name="Sheng Y."/>
            <person name="Liu T."/>
            <person name="Pan Y.S."/>
            <person name="Xia L.Y."/>
            <person name="Li J."/>
            <person name="Zhao F."/>
            <person name="Cao W.C."/>
        </authorList>
    </citation>
    <scope>NUCLEOTIDE SEQUENCE [LARGE SCALE GENOMIC DNA]</scope>
    <source>
        <strain evidence="1">Iper-2018</strain>
    </source>
</reference>
<proteinExistence type="predicted"/>
<accession>A0AC60R226</accession>
<protein>
    <submittedName>
        <fullName evidence="1">Uncharacterized protein</fullName>
    </submittedName>
</protein>
<comment type="caution">
    <text evidence="1">The sequence shown here is derived from an EMBL/GenBank/DDBJ whole genome shotgun (WGS) entry which is preliminary data.</text>
</comment>
<gene>
    <name evidence="1" type="ORF">HPB47_019288</name>
</gene>